<dbReference type="EMBL" id="GBRH01168264">
    <property type="protein sequence ID" value="JAE29632.1"/>
    <property type="molecule type" value="Transcribed_RNA"/>
</dbReference>
<accession>A0A0A9GYQ2</accession>
<dbReference type="AlphaFoldDB" id="A0A0A9GYQ2"/>
<reference evidence="1" key="1">
    <citation type="submission" date="2014-09" db="EMBL/GenBank/DDBJ databases">
        <authorList>
            <person name="Magalhaes I.L.F."/>
            <person name="Oliveira U."/>
            <person name="Santos F.R."/>
            <person name="Vidigal T.H.D.A."/>
            <person name="Brescovit A.D."/>
            <person name="Santos A.J."/>
        </authorList>
    </citation>
    <scope>NUCLEOTIDE SEQUENCE</scope>
    <source>
        <tissue evidence="1">Shoot tissue taken approximately 20 cm above the soil surface</tissue>
    </source>
</reference>
<reference evidence="1" key="2">
    <citation type="journal article" date="2015" name="Data Brief">
        <title>Shoot transcriptome of the giant reed, Arundo donax.</title>
        <authorList>
            <person name="Barrero R.A."/>
            <person name="Guerrero F.D."/>
            <person name="Moolhuijzen P."/>
            <person name="Goolsby J.A."/>
            <person name="Tidwell J."/>
            <person name="Bellgard S.E."/>
            <person name="Bellgard M.I."/>
        </authorList>
    </citation>
    <scope>NUCLEOTIDE SEQUENCE</scope>
    <source>
        <tissue evidence="1">Shoot tissue taken approximately 20 cm above the soil surface</tissue>
    </source>
</reference>
<protein>
    <submittedName>
        <fullName evidence="1">Uncharacterized protein</fullName>
    </submittedName>
</protein>
<evidence type="ECO:0000313" key="1">
    <source>
        <dbReference type="EMBL" id="JAE29632.1"/>
    </source>
</evidence>
<organism evidence="1">
    <name type="scientific">Arundo donax</name>
    <name type="common">Giant reed</name>
    <name type="synonym">Donax arundinaceus</name>
    <dbReference type="NCBI Taxonomy" id="35708"/>
    <lineage>
        <taxon>Eukaryota</taxon>
        <taxon>Viridiplantae</taxon>
        <taxon>Streptophyta</taxon>
        <taxon>Embryophyta</taxon>
        <taxon>Tracheophyta</taxon>
        <taxon>Spermatophyta</taxon>
        <taxon>Magnoliopsida</taxon>
        <taxon>Liliopsida</taxon>
        <taxon>Poales</taxon>
        <taxon>Poaceae</taxon>
        <taxon>PACMAD clade</taxon>
        <taxon>Arundinoideae</taxon>
        <taxon>Arundineae</taxon>
        <taxon>Arundo</taxon>
    </lineage>
</organism>
<name>A0A0A9GYQ2_ARUDO</name>
<sequence>MGKSIKNRSWKATNERRRRLLLRRRREDLW</sequence>
<proteinExistence type="predicted"/>